<dbReference type="GO" id="GO:0009279">
    <property type="term" value="C:cell outer membrane"/>
    <property type="evidence" value="ECO:0007669"/>
    <property type="project" value="UniProtKB-SubCell"/>
</dbReference>
<evidence type="ECO:0000313" key="12">
    <source>
        <dbReference type="Proteomes" id="UP000321224"/>
    </source>
</evidence>
<dbReference type="EMBL" id="BJVY01000034">
    <property type="protein sequence ID" value="GEL73435.1"/>
    <property type="molecule type" value="Genomic_DNA"/>
</dbReference>
<comment type="similarity">
    <text evidence="2">Belongs to the outer membrane factor (OMF) (TC 1.B.17) family.</text>
</comment>
<evidence type="ECO:0000256" key="8">
    <source>
        <dbReference type="SAM" id="SignalP"/>
    </source>
</evidence>
<dbReference type="RefSeq" id="WP_244172122.1">
    <property type="nucleotide sequence ID" value="NZ_BJVY01000034.1"/>
</dbReference>
<name>A0A511HJ04_9BACT</name>
<dbReference type="GO" id="GO:0015562">
    <property type="term" value="F:efflux transmembrane transporter activity"/>
    <property type="evidence" value="ECO:0007669"/>
    <property type="project" value="InterPro"/>
</dbReference>
<keyword evidence="7" id="KW-0998">Cell outer membrane</keyword>
<dbReference type="PANTHER" id="PTHR30026">
    <property type="entry name" value="OUTER MEMBRANE PROTEIN TOLC"/>
    <property type="match status" value="1"/>
</dbReference>
<keyword evidence="11" id="KW-1185">Reference proteome</keyword>
<keyword evidence="3" id="KW-0813">Transport</keyword>
<evidence type="ECO:0000313" key="11">
    <source>
        <dbReference type="Proteomes" id="UP000198717"/>
    </source>
</evidence>
<evidence type="ECO:0000313" key="9">
    <source>
        <dbReference type="EMBL" id="GEL73435.1"/>
    </source>
</evidence>
<dbReference type="Proteomes" id="UP000198717">
    <property type="component" value="Unassembled WGS sequence"/>
</dbReference>
<reference evidence="9 12" key="2">
    <citation type="submission" date="2019-07" db="EMBL/GenBank/DDBJ databases">
        <title>Whole genome shotgun sequence of Myxococcus virescens NBRC 100334.</title>
        <authorList>
            <person name="Hosoyama A."/>
            <person name="Uohara A."/>
            <person name="Ohji S."/>
            <person name="Ichikawa N."/>
        </authorList>
    </citation>
    <scope>NUCLEOTIDE SEQUENCE [LARGE SCALE GENOMIC DNA]</scope>
    <source>
        <strain evidence="9 12">NBRC 100334</strain>
    </source>
</reference>
<evidence type="ECO:0000256" key="2">
    <source>
        <dbReference type="ARBA" id="ARBA00007613"/>
    </source>
</evidence>
<keyword evidence="8" id="KW-0732">Signal</keyword>
<comment type="caution">
    <text evidence="9">The sequence shown here is derived from an EMBL/GenBank/DDBJ whole genome shotgun (WGS) entry which is preliminary data.</text>
</comment>
<proteinExistence type="inferred from homology"/>
<comment type="subcellular location">
    <subcellularLocation>
        <location evidence="1">Cell outer membrane</location>
    </subcellularLocation>
</comment>
<feature type="signal peptide" evidence="8">
    <location>
        <begin position="1"/>
        <end position="32"/>
    </location>
</feature>
<evidence type="ECO:0000256" key="5">
    <source>
        <dbReference type="ARBA" id="ARBA00022692"/>
    </source>
</evidence>
<dbReference type="Proteomes" id="UP000321224">
    <property type="component" value="Unassembled WGS sequence"/>
</dbReference>
<dbReference type="Pfam" id="PF02321">
    <property type="entry name" value="OEP"/>
    <property type="match status" value="1"/>
</dbReference>
<evidence type="ECO:0000256" key="6">
    <source>
        <dbReference type="ARBA" id="ARBA00023136"/>
    </source>
</evidence>
<dbReference type="SUPFAM" id="SSF56954">
    <property type="entry name" value="Outer membrane efflux proteins (OEP)"/>
    <property type="match status" value="1"/>
</dbReference>
<accession>A0A511HJ04</accession>
<dbReference type="AlphaFoldDB" id="A0A511HJ04"/>
<keyword evidence="6" id="KW-0472">Membrane</keyword>
<keyword evidence="5" id="KW-0812">Transmembrane</keyword>
<gene>
    <name evidence="9" type="ORF">MVI01_52190</name>
    <name evidence="10" type="ORF">SAMN04488504_11479</name>
</gene>
<protein>
    <submittedName>
        <fullName evidence="10">Outer membrane protein TolC</fullName>
    </submittedName>
</protein>
<dbReference type="PANTHER" id="PTHR30026:SF20">
    <property type="entry name" value="OUTER MEMBRANE PROTEIN TOLC"/>
    <property type="match status" value="1"/>
</dbReference>
<evidence type="ECO:0000256" key="1">
    <source>
        <dbReference type="ARBA" id="ARBA00004442"/>
    </source>
</evidence>
<dbReference type="EMBL" id="FNAJ01000014">
    <property type="protein sequence ID" value="SDE89427.1"/>
    <property type="molecule type" value="Genomic_DNA"/>
</dbReference>
<dbReference type="InterPro" id="IPR003423">
    <property type="entry name" value="OMP_efflux"/>
</dbReference>
<organism evidence="9 12">
    <name type="scientific">Myxococcus virescens</name>
    <dbReference type="NCBI Taxonomy" id="83456"/>
    <lineage>
        <taxon>Bacteria</taxon>
        <taxon>Pseudomonadati</taxon>
        <taxon>Myxococcota</taxon>
        <taxon>Myxococcia</taxon>
        <taxon>Myxococcales</taxon>
        <taxon>Cystobacterineae</taxon>
        <taxon>Myxococcaceae</taxon>
        <taxon>Myxococcus</taxon>
    </lineage>
</organism>
<evidence type="ECO:0000256" key="7">
    <source>
        <dbReference type="ARBA" id="ARBA00023237"/>
    </source>
</evidence>
<dbReference type="GO" id="GO:1990281">
    <property type="term" value="C:efflux pump complex"/>
    <property type="evidence" value="ECO:0007669"/>
    <property type="project" value="TreeGrafter"/>
</dbReference>
<evidence type="ECO:0000256" key="4">
    <source>
        <dbReference type="ARBA" id="ARBA00022452"/>
    </source>
</evidence>
<dbReference type="InterPro" id="IPR051906">
    <property type="entry name" value="TolC-like"/>
</dbReference>
<dbReference type="GO" id="GO:0015288">
    <property type="term" value="F:porin activity"/>
    <property type="evidence" value="ECO:0007669"/>
    <property type="project" value="TreeGrafter"/>
</dbReference>
<reference evidence="10 11" key="1">
    <citation type="submission" date="2016-10" db="EMBL/GenBank/DDBJ databases">
        <authorList>
            <person name="Varghese N."/>
            <person name="Submissions S."/>
        </authorList>
    </citation>
    <scope>NUCLEOTIDE SEQUENCE [LARGE SCALE GENOMIC DNA]</scope>
    <source>
        <strain evidence="10 11">DSM 2260</strain>
    </source>
</reference>
<evidence type="ECO:0000256" key="3">
    <source>
        <dbReference type="ARBA" id="ARBA00022448"/>
    </source>
</evidence>
<keyword evidence="4" id="KW-1134">Transmembrane beta strand</keyword>
<dbReference type="Gene3D" id="1.20.1600.10">
    <property type="entry name" value="Outer membrane efflux proteins (OEP)"/>
    <property type="match status" value="1"/>
</dbReference>
<sequence>MYGFALLSRGAAAISGFGAVLAVALSPAEALAQTLTLRESLDTALHNYGDIRATQSRRDAAEHDVSYTRKTYLPDVVLSAQQTFGTVNALHGTLYSPGGPSNASTSLPLPEQNWNAAFGALYSVLVHWNVSTFGRLDRQIELSERTHELKQRELELARFQHGVRVTHAYLNLSTAQRITHIQKQSVARFEVVLESVQSHAENGLVPGVDVSFARAELANARSLQLKAYDAELLASKELAVLMGVPFREFQLEPTFHQSTPEPGAPAHVAPGHPVLGVHEGQVLRGEQEKKVAAAEGLPTLFAFGMLQGRGSGFRSSYAQDPGAFSSGYLGGVGIDRGNTLVGLGLSWNLASVLRSFSSEAARDARTRALRQEQELATQELVAQARFAEHKFTLAREVSHHAVLQRDAAEEGFRQSKARYDSGLGTIVELTQATFSATRGEVDLELAQNGIWQALLLKSAATGDLNEFLQQVRGVKKQ</sequence>
<feature type="chain" id="PRO_5022929342" evidence="8">
    <location>
        <begin position="33"/>
        <end position="477"/>
    </location>
</feature>
<evidence type="ECO:0000313" key="10">
    <source>
        <dbReference type="EMBL" id="SDE89427.1"/>
    </source>
</evidence>